<protein>
    <recommendedName>
        <fullName evidence="11">Cadherin domain-containing protein</fullName>
    </recommendedName>
</protein>
<feature type="domain" description="Cadherin" evidence="11">
    <location>
        <begin position="579"/>
        <end position="702"/>
    </location>
</feature>
<reference evidence="12" key="1">
    <citation type="submission" date="2021-02" db="EMBL/GenBank/DDBJ databases">
        <authorList>
            <person name="Nowell W R."/>
        </authorList>
    </citation>
    <scope>NUCLEOTIDE SEQUENCE</scope>
</reference>
<evidence type="ECO:0000256" key="7">
    <source>
        <dbReference type="ARBA" id="ARBA00023136"/>
    </source>
</evidence>
<feature type="domain" description="Cadherin" evidence="11">
    <location>
        <begin position="257"/>
        <end position="351"/>
    </location>
</feature>
<organism evidence="12 13">
    <name type="scientific">Adineta steineri</name>
    <dbReference type="NCBI Taxonomy" id="433720"/>
    <lineage>
        <taxon>Eukaryota</taxon>
        <taxon>Metazoa</taxon>
        <taxon>Spiralia</taxon>
        <taxon>Gnathifera</taxon>
        <taxon>Rotifera</taxon>
        <taxon>Eurotatoria</taxon>
        <taxon>Bdelloidea</taxon>
        <taxon>Adinetida</taxon>
        <taxon>Adinetidae</taxon>
        <taxon>Adineta</taxon>
    </lineage>
</organism>
<keyword evidence="3" id="KW-0677">Repeat</keyword>
<keyword evidence="7 10" id="KW-0472">Membrane</keyword>
<accession>A0A815PA95</accession>
<dbReference type="InterPro" id="IPR002126">
    <property type="entry name" value="Cadherin-like_dom"/>
</dbReference>
<evidence type="ECO:0000313" key="13">
    <source>
        <dbReference type="Proteomes" id="UP000663891"/>
    </source>
</evidence>
<dbReference type="InterPro" id="IPR020894">
    <property type="entry name" value="Cadherin_CS"/>
</dbReference>
<evidence type="ECO:0000256" key="5">
    <source>
        <dbReference type="ARBA" id="ARBA00022889"/>
    </source>
</evidence>
<evidence type="ECO:0000256" key="9">
    <source>
        <dbReference type="PROSITE-ProRule" id="PRU00043"/>
    </source>
</evidence>
<dbReference type="PROSITE" id="PS50268">
    <property type="entry name" value="CADHERIN_2"/>
    <property type="match status" value="6"/>
</dbReference>
<dbReference type="AlphaFoldDB" id="A0A815PA95"/>
<name>A0A815PA95_9BILA</name>
<dbReference type="EMBL" id="CAJNON010001264">
    <property type="protein sequence ID" value="CAF1446241.1"/>
    <property type="molecule type" value="Genomic_DNA"/>
</dbReference>
<feature type="transmembrane region" description="Helical" evidence="10">
    <location>
        <begin position="864"/>
        <end position="887"/>
    </location>
</feature>
<evidence type="ECO:0000256" key="8">
    <source>
        <dbReference type="ARBA" id="ARBA00023180"/>
    </source>
</evidence>
<dbReference type="FunFam" id="2.60.40.60:FF:000092">
    <property type="entry name" value="Protocadherin 8"/>
    <property type="match status" value="1"/>
</dbReference>
<dbReference type="PRINTS" id="PR00205">
    <property type="entry name" value="CADHERIN"/>
</dbReference>
<dbReference type="FunFam" id="2.60.40.60:FF:000002">
    <property type="entry name" value="Protocadherin alpha 2"/>
    <property type="match status" value="1"/>
</dbReference>
<dbReference type="PANTHER" id="PTHR24028">
    <property type="entry name" value="CADHERIN-87A"/>
    <property type="match status" value="1"/>
</dbReference>
<keyword evidence="8" id="KW-0325">Glycoprotein</keyword>
<dbReference type="PROSITE" id="PS00232">
    <property type="entry name" value="CADHERIN_1"/>
    <property type="match status" value="4"/>
</dbReference>
<evidence type="ECO:0000256" key="6">
    <source>
        <dbReference type="ARBA" id="ARBA00022989"/>
    </source>
</evidence>
<keyword evidence="2 10" id="KW-0812">Transmembrane</keyword>
<dbReference type="FunFam" id="2.60.40.60:FF:000127">
    <property type="entry name" value="Protocadherin beta 1"/>
    <property type="match status" value="1"/>
</dbReference>
<feature type="domain" description="Cadherin" evidence="11">
    <location>
        <begin position="142"/>
        <end position="247"/>
    </location>
</feature>
<evidence type="ECO:0000313" key="12">
    <source>
        <dbReference type="EMBL" id="CAF1446241.1"/>
    </source>
</evidence>
<evidence type="ECO:0000256" key="3">
    <source>
        <dbReference type="ARBA" id="ARBA00022737"/>
    </source>
</evidence>
<dbReference type="OrthoDB" id="6252479at2759"/>
<dbReference type="Gene3D" id="2.60.40.60">
    <property type="entry name" value="Cadherins"/>
    <property type="match status" value="7"/>
</dbReference>
<dbReference type="GO" id="GO:0005886">
    <property type="term" value="C:plasma membrane"/>
    <property type="evidence" value="ECO:0007669"/>
    <property type="project" value="InterPro"/>
</dbReference>
<evidence type="ECO:0000256" key="4">
    <source>
        <dbReference type="ARBA" id="ARBA00022837"/>
    </source>
</evidence>
<keyword evidence="4 9" id="KW-0106">Calcium</keyword>
<feature type="domain" description="Cadherin" evidence="11">
    <location>
        <begin position="361"/>
        <end position="468"/>
    </location>
</feature>
<evidence type="ECO:0000256" key="1">
    <source>
        <dbReference type="ARBA" id="ARBA00004167"/>
    </source>
</evidence>
<keyword evidence="5" id="KW-0130">Cell adhesion</keyword>
<evidence type="ECO:0000259" key="11">
    <source>
        <dbReference type="PROSITE" id="PS50268"/>
    </source>
</evidence>
<dbReference type="GO" id="GO:0007156">
    <property type="term" value="P:homophilic cell adhesion via plasma membrane adhesion molecules"/>
    <property type="evidence" value="ECO:0007669"/>
    <property type="project" value="InterPro"/>
</dbReference>
<dbReference type="SUPFAM" id="SSF49313">
    <property type="entry name" value="Cadherin-like"/>
    <property type="match status" value="6"/>
</dbReference>
<dbReference type="InterPro" id="IPR015919">
    <property type="entry name" value="Cadherin-like_sf"/>
</dbReference>
<dbReference type="CDD" id="cd11304">
    <property type="entry name" value="Cadherin_repeat"/>
    <property type="match status" value="6"/>
</dbReference>
<sequence>MFYCCYCQQQRQQQQQQYEEEEEEKRFVIRTIEKLPVHSEVINLRRLLLSNNISDSKSADFTLAKRDEFPYMFFLINHSSRGILTIRKEIDRDELCRLRRCRCDTWCDLELEIFVNNEQFNIEVITIRILDQNDHSPQFSSLNNPLNLTIVENAQIGAMIKLEPAIDYDQGQNGIIGYSLVSPTSLPFSLRYDLIRGDLSLVVEQNLDRELISSYTFDIIAYDGGNQTGRLHVYLTIDDVNDSPPKFDQSTYIIQNISENILMNSIIIRVHATDKDEGVNSEITYHLITQENCFQIDHITGDIRVICVLDYELQTKYRLEIEARDGGEGSKTDTCTLIIHIMDENDNYPIIDYYPNDIENNSNSLQLSLSELLPINSLILSLSIIDQDSDENGRVTWKLDRSSLIPFELIRLTDTTGELRTKRLLDREYISEYYFKLEAHDHGKPKSKSTYLNIHITILDENDNAPIFRQDDIQVTISEHVKLNNQNGYEIYHVQADDYDQGQNAEVNYSILNQNNNLFQIDSQTGVIRAMVEFDRKQKDTYVLQIQATDKGVPPLSSKATITFTIISRNEYPPICNIDKNSASLSVMENSKQGTIVATIICHDDDTDGINGQMNVYAQWWLEDRLLNRTTYNIPFEIVTTKSNTSESTIQMVITVNGLIDRELVSSYQLLLTITDNGNPPQSTNISFSIEILDENDHCPQLHIETSFIMINRDITHKNFPFHLIASDNDQGLNGQITFELSSLTSPPFIHLYSNGTLFIETNSKLIQEDSLIILHVQISDHGQPTPCLIVETLRLFIGTNRTDWLNVLKNNHNNDQTSLRLVTEQFQQGKRMAYGSSMQSTPKSSNSSKYSLLLSSLSTRKQFFAIIIGTSIFLSIVIILLILYTIDRLHKKINKKKSLIKTNGLSTCPYNLANGKRIASSSPLKTRFCYEDDSPTHNYTSLKSMKPIIVAGSSSQSSSSVDSTTRMNTAHNRSLNVTFSYTAIGTSDELTPVDFDDDDINNDGVHSGIELMMTTV</sequence>
<dbReference type="SMART" id="SM00112">
    <property type="entry name" value="CA"/>
    <property type="match status" value="6"/>
</dbReference>
<dbReference type="GO" id="GO:0005509">
    <property type="term" value="F:calcium ion binding"/>
    <property type="evidence" value="ECO:0007669"/>
    <property type="project" value="UniProtKB-UniRule"/>
</dbReference>
<comment type="caution">
    <text evidence="12">The sequence shown here is derived from an EMBL/GenBank/DDBJ whole genome shotgun (WGS) entry which is preliminary data.</text>
</comment>
<feature type="domain" description="Cadherin" evidence="11">
    <location>
        <begin position="469"/>
        <end position="576"/>
    </location>
</feature>
<proteinExistence type="predicted"/>
<dbReference type="InterPro" id="IPR050174">
    <property type="entry name" value="Protocadherin/Cadherin-CA"/>
</dbReference>
<keyword evidence="6 10" id="KW-1133">Transmembrane helix</keyword>
<feature type="domain" description="Cadherin" evidence="11">
    <location>
        <begin position="23"/>
        <end position="139"/>
    </location>
</feature>
<dbReference type="PANTHER" id="PTHR24028:SF146">
    <property type="entry name" value="CADHERIN 96CB, ISOFORM D-RELATED"/>
    <property type="match status" value="1"/>
</dbReference>
<evidence type="ECO:0000256" key="2">
    <source>
        <dbReference type="ARBA" id="ARBA00022692"/>
    </source>
</evidence>
<dbReference type="Pfam" id="PF00028">
    <property type="entry name" value="Cadherin"/>
    <property type="match status" value="4"/>
</dbReference>
<gene>
    <name evidence="12" type="ORF">VCS650_LOCUS39197</name>
</gene>
<dbReference type="Proteomes" id="UP000663891">
    <property type="component" value="Unassembled WGS sequence"/>
</dbReference>
<evidence type="ECO:0000256" key="10">
    <source>
        <dbReference type="SAM" id="Phobius"/>
    </source>
</evidence>
<comment type="subcellular location">
    <subcellularLocation>
        <location evidence="1">Membrane</location>
        <topology evidence="1">Single-pass membrane protein</topology>
    </subcellularLocation>
</comment>